<gene>
    <name evidence="1" type="ordered locus">Olsu_1165</name>
</gene>
<organism evidence="1 2">
    <name type="scientific">Olsenella uli (strain ATCC 49627 / DSM 7084 / CCUG 31166 / CIP 109912 / JCM 12494 / LMG 11480 / NCIMB 702895 / VPI D76D-27C)</name>
    <name type="common">Lactobacillus uli</name>
    <dbReference type="NCBI Taxonomy" id="633147"/>
    <lineage>
        <taxon>Bacteria</taxon>
        <taxon>Bacillati</taxon>
        <taxon>Actinomycetota</taxon>
        <taxon>Coriobacteriia</taxon>
        <taxon>Coriobacteriales</taxon>
        <taxon>Atopobiaceae</taxon>
        <taxon>Olsenella</taxon>
    </lineage>
</organism>
<protein>
    <submittedName>
        <fullName evidence="1">Uncharacterized protein</fullName>
    </submittedName>
</protein>
<accession>E1QVX2</accession>
<reference evidence="1 2" key="1">
    <citation type="journal article" date="2010" name="Stand. Genomic Sci.">
        <title>Complete genome sequence of Olsenella uli type strain (VPI D76D-27C).</title>
        <authorList>
            <person name="Goker M."/>
            <person name="Held B."/>
            <person name="Lucas S."/>
            <person name="Nolan M."/>
            <person name="Yasawong M."/>
            <person name="Glavina Del Rio T."/>
            <person name="Tice H."/>
            <person name="Cheng J.F."/>
            <person name="Bruce D."/>
            <person name="Detter J.C."/>
            <person name="Tapia R."/>
            <person name="Han C."/>
            <person name="Goodwin L."/>
            <person name="Pitluck S."/>
            <person name="Liolios K."/>
            <person name="Ivanova N."/>
            <person name="Mavromatis K."/>
            <person name="Mikhailova N."/>
            <person name="Pati A."/>
            <person name="Chen A."/>
            <person name="Palaniappan K."/>
            <person name="Land M."/>
            <person name="Hauser L."/>
            <person name="Chang Y.J."/>
            <person name="Jeffries C.D."/>
            <person name="Rohde M."/>
            <person name="Sikorski J."/>
            <person name="Pukall R."/>
            <person name="Woyke T."/>
            <person name="Bristow J."/>
            <person name="Eisen J.A."/>
            <person name="Markowitz V."/>
            <person name="Hugenholtz P."/>
            <person name="Kyrpides N.C."/>
            <person name="Klenk H.P."/>
            <person name="Lapidus A."/>
        </authorList>
    </citation>
    <scope>NUCLEOTIDE SEQUENCE [LARGE SCALE GENOMIC DNA]</scope>
    <source>
        <strain evidence="2">ATCC 49627 / DSM 7084 / CIP 109912 / JCM 12494 / NCIMB 702895 / VPI D76D-27C</strain>
    </source>
</reference>
<name>E1QVX2_OLSUV</name>
<dbReference type="PATRIC" id="fig|633147.7.peg.374"/>
<dbReference type="Proteomes" id="UP000000333">
    <property type="component" value="Chromosome"/>
</dbReference>
<dbReference type="KEGG" id="ols:Olsu_1165"/>
<evidence type="ECO:0000313" key="1">
    <source>
        <dbReference type="EMBL" id="ADK68275.1"/>
    </source>
</evidence>
<sequence length="373" mass="41512">MIRAMDIIFSHATALAIIRSWRSSGEVPTCPQTHPLPSVPSLTEKVTVDALSELLAAASVRPEALIRGEHRLDVLCSREGTRPHGRYVCGHVAPHDLKGYRQLWMKGGSRMSSVGLTLSQLATSLPLCELLDVANELEGGYSRDPVRPVLGAARFDISPFISKDEVLWELFRLPRGRTTERARTAVALSCPNAWSPREGILATMLVLPCHEGGYDLGPITLNQRLTADSPAITSLRSRVPDISFHQAPIGLNYDGREHLALSLLERTAMEVGLHPGDGSAFQELRSVRGAIRRKYVDDRRRDRDLATMGLETMVVTSEDMDDIRSLDLLMLQVIARIEHHVGIHLWEQRTCIDDPRCTARRQEVLAHLLDNHT</sequence>
<dbReference type="eggNOG" id="ENOG50347M0">
    <property type="taxonomic scope" value="Bacteria"/>
</dbReference>
<dbReference type="HOGENOM" id="CLU_862876_0_0_11"/>
<proteinExistence type="predicted"/>
<evidence type="ECO:0000313" key="2">
    <source>
        <dbReference type="Proteomes" id="UP000000333"/>
    </source>
</evidence>
<keyword evidence="2" id="KW-1185">Reference proteome</keyword>
<dbReference type="EMBL" id="CP002106">
    <property type="protein sequence ID" value="ADK68275.1"/>
    <property type="molecule type" value="Genomic_DNA"/>
</dbReference>
<dbReference type="AlphaFoldDB" id="E1QVX2"/>